<dbReference type="ExpressionAtlas" id="A0A096LPD5">
    <property type="expression patterns" value="baseline and differential"/>
</dbReference>
<accession>A0A096LPD5</accession>
<evidence type="ECO:0000313" key="5">
    <source>
        <dbReference type="Ensembl" id="ENSP00000485532.1"/>
    </source>
</evidence>
<sequence>MGSLSTANVEFCLDVFKELNSNNIGDNIFFSSLSLLYALSMVLLGARGETEEQLEKVLHFSHTVDSLKPGFKDSPKCSQAGRIHSEFGVEFSQINQPDSNCTLSIANRLYGTKTMAFHQGKNVTVEMMYQIGTFKLAFVKEPQMQVLELPYVNNKLSMIILLPVGIANLKQIEKQLNSGTFHEWTSSSNMMEREVEVHLPRFKLETKYELNSLLKSLGVTDLFNQVKADLSGMSPTKGLYLSKAIHKSYLDVSEEGTEAAAATGDSIAVKSLPMRAQFKANHPFLFFIRHTHTNTILFCGKLASP</sequence>
<dbReference type="Gene3D" id="6.20.40.10">
    <property type="match status" value="1"/>
</dbReference>
<protein>
    <submittedName>
        <fullName evidence="5">Serpin family B member 11</fullName>
    </submittedName>
</protein>
<name>A0A096LPD5_HUMAN</name>
<dbReference type="InterPro" id="IPR036186">
    <property type="entry name" value="Serpin_sf"/>
</dbReference>
<dbReference type="PROSITE" id="PS00284">
    <property type="entry name" value="SERPIN"/>
    <property type="match status" value="1"/>
</dbReference>
<proteinExistence type="evidence at protein level"/>
<dbReference type="InterPro" id="IPR042185">
    <property type="entry name" value="Serpin_sf_2"/>
</dbReference>
<keyword evidence="2" id="KW-0646">Protease inhibitor</keyword>
<dbReference type="GO" id="GO:0004867">
    <property type="term" value="F:serine-type endopeptidase inhibitor activity"/>
    <property type="evidence" value="ECO:0007669"/>
    <property type="project" value="UniProtKB-KW"/>
</dbReference>
<dbReference type="EMBL" id="KF459701">
    <property type="status" value="NOT_ANNOTATED_CDS"/>
    <property type="molecule type" value="Genomic_DNA"/>
</dbReference>
<dbReference type="BioGRID-ORCS" id="89778">
    <property type="hits" value="3 hits in 241 CRISPR screens"/>
</dbReference>
<evidence type="ECO:0000256" key="2">
    <source>
        <dbReference type="ARBA" id="ARBA00022690"/>
    </source>
</evidence>
<dbReference type="InterPro" id="IPR023796">
    <property type="entry name" value="Serpin_dom"/>
</dbReference>
<dbReference type="RefSeq" id="NP_001278207.1">
    <property type="nucleotide sequence ID" value="NM_001291278.2"/>
</dbReference>
<dbReference type="GO" id="GO:0005615">
    <property type="term" value="C:extracellular space"/>
    <property type="evidence" value="ECO:0007669"/>
    <property type="project" value="InterPro"/>
</dbReference>
<dbReference type="AlphaFoldDB" id="A0A096LPD5"/>
<dbReference type="HOGENOM" id="CLU_023330_0_2_1"/>
<reference evidence="6" key="1">
    <citation type="journal article" date="2001" name="Nature">
        <title>Initial sequencing and analysis of the human genome.</title>
        <authorList>
            <consortium name="International Human Genome Sequencing Consortium"/>
            <person name="Lander E.S."/>
            <person name="Linton L.M."/>
            <person name="Birren B."/>
            <person name="Nusbaum C."/>
            <person name="Zody M.C."/>
            <person name="Baldwin J."/>
            <person name="Devon K."/>
            <person name="Dewar K."/>
            <person name="Doyle M."/>
            <person name="FitzHugh W."/>
            <person name="Funke R."/>
            <person name="Gage D."/>
            <person name="Harris K."/>
            <person name="Heaford A."/>
            <person name="Howland J."/>
            <person name="Kann L."/>
            <person name="Lehoczky J."/>
            <person name="LeVine R."/>
            <person name="McEwan P."/>
            <person name="McKernan K."/>
            <person name="Meldrim J."/>
            <person name="Mesirov J.P."/>
            <person name="Miranda C."/>
            <person name="Morris W."/>
            <person name="Naylor J."/>
            <person name="Raymond C."/>
            <person name="Rosetti M."/>
            <person name="Santos R."/>
            <person name="Sheridan A."/>
            <person name="Sougnez C."/>
            <person name="Stange-Thomann N."/>
            <person name="Stojanovic N."/>
            <person name="Subramanian A."/>
            <person name="Wyman D."/>
            <person name="Rogers J."/>
            <person name="Sulston J."/>
            <person name="Ainscough R."/>
            <person name="Beck S."/>
            <person name="Bentley D."/>
            <person name="Burton J."/>
            <person name="Clee C."/>
            <person name="Carter N."/>
            <person name="Coulson A."/>
            <person name="Deadman R."/>
            <person name="Deloukas P."/>
            <person name="Dunham A."/>
            <person name="Dunham I."/>
            <person name="Durbin R."/>
            <person name="French L."/>
            <person name="Grafham D."/>
            <person name="Gregory S."/>
            <person name="Hubbard T."/>
            <person name="Humphray S."/>
            <person name="Hunt A."/>
            <person name="Jones M."/>
            <person name="Lloyd C."/>
            <person name="McMurray A."/>
            <person name="Matthews L."/>
            <person name="Mercer S."/>
            <person name="Milne S."/>
            <person name="Mullikin J.C."/>
            <person name="Mungall A."/>
            <person name="Plumb R."/>
            <person name="Ross M."/>
            <person name="Shownkeen R."/>
            <person name="Sims S."/>
            <person name="Waterston R.H."/>
            <person name="Wilson R.K."/>
            <person name="Hillier L.W."/>
            <person name="McPherson J.D."/>
            <person name="Marra M.A."/>
            <person name="Mardis E.R."/>
            <person name="Fulton L.A."/>
            <person name="Chinwalla A.T."/>
            <person name="Pepin K.H."/>
            <person name="Gish W.R."/>
            <person name="Chissoe S.L."/>
            <person name="Wendl M.C."/>
            <person name="Delehaunty K.D."/>
            <person name="Miner T.L."/>
            <person name="Delehaunty A."/>
            <person name="Kramer J.B."/>
            <person name="Cook L.L."/>
            <person name="Fulton R.S."/>
            <person name="Johnson D.L."/>
            <person name="Minx P.J."/>
            <person name="Clifton S.W."/>
            <person name="Hawkins T."/>
            <person name="Branscomb E."/>
            <person name="Predki P."/>
            <person name="Richardson P."/>
            <person name="Wenning S."/>
            <person name="Slezak T."/>
            <person name="Doggett N."/>
            <person name="Cheng J.F."/>
            <person name="Olsen A."/>
            <person name="Lucas S."/>
            <person name="Elkin C."/>
            <person name="Uberbacher E."/>
            <person name="Frazier M."/>
            <person name="Gibbs R.A."/>
            <person name="Muzny D.M."/>
            <person name="Scherer S.E."/>
            <person name="Bouck J.B."/>
            <person name="Sodergren E.J."/>
            <person name="Worley K.C."/>
            <person name="Rives C.M."/>
            <person name="Gorrell J.H."/>
            <person name="Metzker M.L."/>
            <person name="Naylor S.L."/>
            <person name="Kucherlapati R.S."/>
            <person name="Nelson D.L."/>
            <person name="Weinstock G.M."/>
            <person name="Sakaki Y."/>
            <person name="Fujiyama A."/>
            <person name="Hattori M."/>
            <person name="Yada T."/>
            <person name="Toyoda A."/>
            <person name="Itoh T."/>
            <person name="Kawagoe C."/>
            <person name="Watanabe H."/>
            <person name="Totoki Y."/>
            <person name="Taylor T."/>
            <person name="Weissenbach J."/>
            <person name="Heilig R."/>
            <person name="Saurin W."/>
            <person name="Artiguenave F."/>
            <person name="Brottier P."/>
            <person name="Bruls T."/>
            <person name="Pelletier E."/>
            <person name="Robert C."/>
            <person name="Wincker P."/>
            <person name="Smith D.R."/>
            <person name="Doucette-Stamm L."/>
            <person name="Rubenfield M."/>
            <person name="Weinstock K."/>
            <person name="Lee H.M."/>
            <person name="Dubois J."/>
            <person name="Rosenthal A."/>
            <person name="Platzer M."/>
            <person name="Nyakatura G."/>
            <person name="Taudien S."/>
            <person name="Rump A."/>
            <person name="Yang H."/>
            <person name="Yu J."/>
            <person name="Wang J."/>
            <person name="Huang G."/>
            <person name="Gu J."/>
            <person name="Hood L."/>
            <person name="Rowen L."/>
            <person name="Madan A."/>
            <person name="Qin S."/>
            <person name="Davis R.W."/>
            <person name="Federspiel N.A."/>
            <person name="Abola A.P."/>
            <person name="Proctor M.J."/>
            <person name="Myers R.M."/>
            <person name="Schmutz J."/>
            <person name="Dickson M."/>
            <person name="Grimwood J."/>
            <person name="Cox D.R."/>
            <person name="Olson M.V."/>
            <person name="Kaul R."/>
            <person name="Raymond C."/>
            <person name="Shimizu N."/>
            <person name="Kawasaki K."/>
            <person name="Minoshima S."/>
            <person name="Evans G.A."/>
            <person name="Athanasiou M."/>
            <person name="Schultz R."/>
            <person name="Roe B.A."/>
            <person name="Chen F."/>
            <person name="Pan H."/>
            <person name="Ramser J."/>
            <person name="Lehrach H."/>
            <person name="Reinhardt R."/>
            <person name="McCombie W.R."/>
            <person name="de la Bastide M."/>
            <person name="Dedhia N."/>
            <person name="Blocker H."/>
            <person name="Hornischer K."/>
            <person name="Nordsiek G."/>
            <person name="Agarwala R."/>
            <person name="Aravind L."/>
            <person name="Bailey J.A."/>
            <person name="Bateman A."/>
            <person name="Batzoglou S."/>
            <person name="Birney E."/>
            <person name="Bork P."/>
            <person name="Brown D.G."/>
            <person name="Burge C.B."/>
            <person name="Cerutti L."/>
            <person name="Chen H.C."/>
            <person name="Church D."/>
            <person name="Clamp M."/>
            <person name="Copley R.R."/>
            <person name="Doerks T."/>
            <person name="Eddy S.R."/>
            <person name="Eichler E.E."/>
            <person name="Furey T.S."/>
            <person name="Galagan J."/>
            <person name="Gilbert J.G."/>
            <person name="Harmon C."/>
            <person name="Hayashizaki Y."/>
            <person name="Haussler D."/>
            <person name="Hermjakob H."/>
            <person name="Hokamp K."/>
            <person name="Jang W."/>
            <person name="Johnson L.S."/>
            <person name="Jones T.A."/>
            <person name="Kasif S."/>
            <person name="Kaspryzk A."/>
            <person name="Kennedy S."/>
            <person name="Kent W.J."/>
            <person name="Kitts P."/>
            <person name="Koonin E.V."/>
            <person name="Korf I."/>
            <person name="Kulp D."/>
            <person name="Lancet D."/>
            <person name="Lowe T.M."/>
            <person name="McLysaght A."/>
            <person name="Mikkelsen T."/>
            <person name="Moran J.V."/>
            <person name="Mulder N."/>
            <person name="Pollara V.J."/>
            <person name="Ponting C.P."/>
            <person name="Schuler G."/>
            <person name="Schultz J."/>
            <person name="Slater G."/>
            <person name="Smit A.F."/>
            <person name="Stupka E."/>
            <person name="Szustakowski J."/>
            <person name="Thierry-Mieg D."/>
            <person name="Thierry-Mieg J."/>
            <person name="Wagner L."/>
            <person name="Wallis J."/>
            <person name="Wheeler R."/>
            <person name="Williams A."/>
            <person name="Wolf Y.I."/>
            <person name="Wolfe K.H."/>
            <person name="Yang S.P."/>
            <person name="Yeh R.F."/>
            <person name="Collins F."/>
            <person name="Guyer M.S."/>
            <person name="Peterson J."/>
            <person name="Felsenfeld A."/>
            <person name="Wetterstrand K.A."/>
            <person name="Patrinos A."/>
            <person name="Morgan M.J."/>
            <person name="de Jong P."/>
            <person name="Catanese J.J."/>
            <person name="Osoegawa K."/>
            <person name="Shizuya H."/>
            <person name="Choi S."/>
            <person name="Chen Y.J."/>
        </authorList>
    </citation>
    <scope>NUCLEOTIDE SEQUENCE [LARGE SCALE GENOMIC DNA]</scope>
</reference>
<evidence type="ECO:0000256" key="1">
    <source>
        <dbReference type="ARBA" id="ARBA00006426"/>
    </source>
</evidence>
<dbReference type="OrthoDB" id="671595at2759"/>
<dbReference type="EMBL" id="AC069356">
    <property type="status" value="NOT_ANNOTATED_CDS"/>
    <property type="molecule type" value="Genomic_DNA"/>
</dbReference>
<dbReference type="VEuPathDB" id="HostDB:ENSG00000206072"/>
<dbReference type="ChiTaRS" id="SERPINB11">
    <property type="organism name" value="human"/>
</dbReference>
<dbReference type="PANTHER" id="PTHR11461">
    <property type="entry name" value="SERINE PROTEASE INHIBITOR, SERPIN"/>
    <property type="match status" value="1"/>
</dbReference>
<dbReference type="UCSC" id="uc010dqe.5">
    <property type="organism name" value="human"/>
</dbReference>
<dbReference type="Bgee" id="ENSG00000206072">
    <property type="expression patterns" value="Expressed in olfactory segment of nasal mucosa and 79 other cell types or tissues"/>
</dbReference>
<dbReference type="DisGeNET" id="89778"/>
<evidence type="ECO:0000256" key="3">
    <source>
        <dbReference type="ARBA" id="ARBA00022900"/>
    </source>
</evidence>
<evidence type="ECO:0000259" key="4">
    <source>
        <dbReference type="SMART" id="SM00093"/>
    </source>
</evidence>
<evidence type="ECO:0000313" key="6">
    <source>
        <dbReference type="Proteomes" id="UP000005640"/>
    </source>
</evidence>
<dbReference type="Proteomes" id="UP000005640">
    <property type="component" value="Chromosome 18"/>
</dbReference>
<feature type="domain" description="Serpin" evidence="4">
    <location>
        <begin position="13"/>
        <end position="305"/>
    </location>
</feature>
<keyword evidence="7" id="KW-1267">Proteomics identification</keyword>
<keyword evidence="3" id="KW-0722">Serine protease inhibitor</keyword>
<reference evidence="5 6" key="3">
    <citation type="journal article" date="2005" name="Nature">
        <title>DNA sequence and analysis of human chromosome 18.</title>
        <authorList>
            <person name="Nusbaum C."/>
            <person name="Zody M.C."/>
            <person name="Borowsky M.L."/>
            <person name="Kamal M."/>
            <person name="Kodira C.D."/>
            <person name="Taylor T.D."/>
            <person name="Whittaker C.A."/>
            <person name="Chang J.L."/>
            <person name="Cuomo C.A."/>
            <person name="Dewar K."/>
            <person name="FitzGerald M.G."/>
            <person name="Yang X."/>
            <person name="Abouelleil A."/>
            <person name="Allen N.R."/>
            <person name="Anderson S."/>
            <person name="Bloom T."/>
            <person name="Bugalter B."/>
            <person name="Butler J."/>
            <person name="Cook A."/>
            <person name="DeCaprio D."/>
            <person name="Engels R."/>
            <person name="Garber M."/>
            <person name="Gnirke A."/>
            <person name="Hafez N."/>
            <person name="Hall J.L."/>
            <person name="Norman C.H."/>
            <person name="Itoh T."/>
            <person name="Jaffe D.B."/>
            <person name="Kuroki Y."/>
            <person name="Lehoczky J."/>
            <person name="Lui A."/>
            <person name="Macdonald P."/>
            <person name="Mauceli E."/>
            <person name="Mikkelsen T.S."/>
            <person name="Naylor J.W."/>
            <person name="Nicol R."/>
            <person name="Nguyen C."/>
            <person name="Noguchi H."/>
            <person name="O'Leary S.B."/>
            <person name="O'Neill K."/>
            <person name="Piqani B."/>
            <person name="Smith C.L."/>
            <person name="Talamas J.A."/>
            <person name="Topham K."/>
            <person name="Totoki Y."/>
            <person name="Toyoda A."/>
            <person name="Wain H.M."/>
            <person name="Young S.K."/>
            <person name="Zeng Q."/>
            <person name="Zimmer A.R."/>
            <person name="Fujiyama A."/>
            <person name="Hattori M."/>
            <person name="Birren B.W."/>
            <person name="Sakaki Y."/>
            <person name="Lander E.S."/>
        </authorList>
    </citation>
    <scope>NUCLEOTIDE SEQUENCE [LARGE SCALE GENOMIC DNA]</scope>
</reference>
<dbReference type="DNASU" id="89778"/>
<dbReference type="InterPro" id="IPR023795">
    <property type="entry name" value="Serpin_CS"/>
</dbReference>
<dbReference type="SMR" id="A0A096LPD5"/>
<dbReference type="HGNC" id="HGNC:14221">
    <property type="gene designation" value="SERPINB11"/>
</dbReference>
<gene>
    <name evidence="5" type="primary">SERPINB11</name>
</gene>
<organism evidence="5 6">
    <name type="scientific">Homo sapiens</name>
    <name type="common">Human</name>
    <dbReference type="NCBI Taxonomy" id="9606"/>
    <lineage>
        <taxon>Eukaryota</taxon>
        <taxon>Metazoa</taxon>
        <taxon>Chordata</taxon>
        <taxon>Craniata</taxon>
        <taxon>Vertebrata</taxon>
        <taxon>Euteleostomi</taxon>
        <taxon>Mammalia</taxon>
        <taxon>Eutheria</taxon>
        <taxon>Euarchontoglires</taxon>
        <taxon>Primates</taxon>
        <taxon>Haplorrhini</taxon>
        <taxon>Catarrhini</taxon>
        <taxon>Hominidae</taxon>
        <taxon>Homo</taxon>
    </lineage>
</organism>
<dbReference type="InterPro" id="IPR000215">
    <property type="entry name" value="Serpin_fam"/>
</dbReference>
<dbReference type="SMART" id="SM00093">
    <property type="entry name" value="SERPIN"/>
    <property type="match status" value="1"/>
</dbReference>
<dbReference type="Gene3D" id="1.10.287.580">
    <property type="entry name" value="Helix hairpin bin"/>
    <property type="match status" value="1"/>
</dbReference>
<dbReference type="PANTHER" id="PTHR11461:SF199">
    <property type="entry name" value="SERPIN B11"/>
    <property type="match status" value="1"/>
</dbReference>
<dbReference type="GeneID" id="89778"/>
<dbReference type="Pfam" id="PF00079">
    <property type="entry name" value="Serpin"/>
    <property type="match status" value="1"/>
</dbReference>
<dbReference type="FunFam" id="2.30.39.10:FF:000001">
    <property type="entry name" value="Serpin family B member 2"/>
    <property type="match status" value="1"/>
</dbReference>
<dbReference type="CTD" id="89778"/>
<evidence type="ECO:0007829" key="7">
    <source>
        <dbReference type="PeptideAtlas" id="A0A096LPD5"/>
    </source>
</evidence>
<dbReference type="MassIVE" id="A0A096LPD5"/>
<dbReference type="GeneTree" id="ENSGT00940000161560"/>
<dbReference type="Ensembl" id="ENST00000623262.3">
    <property type="protein sequence ID" value="ENSP00000485532.1"/>
    <property type="gene ID" value="ENSG00000206072.13"/>
</dbReference>
<comment type="similarity">
    <text evidence="1">Belongs to the serpin family. Ov-serpin subfamily.</text>
</comment>
<reference evidence="6" key="2">
    <citation type="journal article" date="2004" name="Nature">
        <title>Finishing the euchromatic sequence of the human genome.</title>
        <authorList>
            <consortium name="International Human Genome Sequencing Consortium"/>
        </authorList>
    </citation>
    <scope>NUCLEOTIDE SEQUENCE [LARGE SCALE GENOMIC DNA]</scope>
</reference>
<reference evidence="5" key="4">
    <citation type="submission" date="2023-09" db="UniProtKB">
        <authorList>
            <consortium name="Ensembl"/>
        </authorList>
    </citation>
    <scope>IDENTIFICATION</scope>
</reference>
<dbReference type="Antibodypedia" id="23130">
    <property type="antibodies" value="123 antibodies from 20 providers"/>
</dbReference>
<dbReference type="OpenTargets" id="ENSG00000206072"/>
<dbReference type="Gene3D" id="2.30.39.10">
    <property type="entry name" value="Alpha-1-antitrypsin, domain 1"/>
    <property type="match status" value="1"/>
</dbReference>
<keyword evidence="6" id="KW-1185">Reference proteome</keyword>
<dbReference type="SUPFAM" id="SSF56574">
    <property type="entry name" value="Serpins"/>
    <property type="match status" value="1"/>
</dbReference>